<evidence type="ECO:0000313" key="2">
    <source>
        <dbReference type="Proteomes" id="UP000596252"/>
    </source>
</evidence>
<dbReference type="InterPro" id="IPR012349">
    <property type="entry name" value="Split_barrel_FMN-bd"/>
</dbReference>
<reference evidence="1 2" key="1">
    <citation type="journal article" date="2012" name="Antonie Van Leeuwenhoek">
        <title>Shewanella litorisediminis sp. nov., a gammaproteobacterium isolated from a tidal flat sediment.</title>
        <authorList>
            <person name="Lee M.H."/>
            <person name="Yoon J.H."/>
        </authorList>
    </citation>
    <scope>NUCLEOTIDE SEQUENCE [LARGE SCALE GENOMIC DNA]</scope>
    <source>
        <strain evidence="1 2">SMK1-12</strain>
    </source>
</reference>
<dbReference type="PANTHER" id="PTHR35802:SF1">
    <property type="entry name" value="PROTEASE SYNTHASE AND SPORULATION PROTEIN PAI 2"/>
    <property type="match status" value="1"/>
</dbReference>
<dbReference type="EMBL" id="CP069213">
    <property type="protein sequence ID" value="QRH03620.1"/>
    <property type="molecule type" value="Genomic_DNA"/>
</dbReference>
<dbReference type="SUPFAM" id="SSF50475">
    <property type="entry name" value="FMN-binding split barrel"/>
    <property type="match status" value="1"/>
</dbReference>
<accession>A0ABX7GA15</accession>
<dbReference type="Pfam" id="PF04299">
    <property type="entry name" value="FMN_bind_2"/>
    <property type="match status" value="1"/>
</dbReference>
<dbReference type="PANTHER" id="PTHR35802">
    <property type="entry name" value="PROTEASE SYNTHASE AND SPORULATION PROTEIN PAI 2"/>
    <property type="match status" value="1"/>
</dbReference>
<dbReference type="InterPro" id="IPR007396">
    <property type="entry name" value="TR_PAI2-type"/>
</dbReference>
<dbReference type="Proteomes" id="UP000596252">
    <property type="component" value="Chromosome"/>
</dbReference>
<proteinExistence type="predicted"/>
<dbReference type="Gene3D" id="2.30.110.10">
    <property type="entry name" value="Electron Transport, Fmn-binding Protein, Chain A"/>
    <property type="match status" value="1"/>
</dbReference>
<dbReference type="PIRSF" id="PIRSF010372">
    <property type="entry name" value="PaiB"/>
    <property type="match status" value="1"/>
</dbReference>
<sequence>MSLNDAEAVSLIDNYPFALLISNQQGLVASHLPLLFDSDRRRLIGHMAKANGQWRALDGQSVLVVFSGPHAYISPRWYEGSPNVPTWNYTAAHVYGTFKLLNPTEDGLSVEAVLKQTIARFESDLWQDEAVMPTDYVGKLSQAIVAFEIVVERIEAKAKLGQQRKIGDQQGVSAALKASGRLDDKALYREMQRMGLGLGIESDAAPDQ</sequence>
<evidence type="ECO:0000313" key="1">
    <source>
        <dbReference type="EMBL" id="QRH03620.1"/>
    </source>
</evidence>
<keyword evidence="2" id="KW-1185">Reference proteome</keyword>
<organism evidence="1 2">
    <name type="scientific">Shewanella litorisediminis</name>
    <dbReference type="NCBI Taxonomy" id="1173586"/>
    <lineage>
        <taxon>Bacteria</taxon>
        <taxon>Pseudomonadati</taxon>
        <taxon>Pseudomonadota</taxon>
        <taxon>Gammaproteobacteria</taxon>
        <taxon>Alteromonadales</taxon>
        <taxon>Shewanellaceae</taxon>
        <taxon>Shewanella</taxon>
    </lineage>
</organism>
<name>A0ABX7GA15_9GAMM</name>
<gene>
    <name evidence="1" type="ORF">JQC75_08280</name>
</gene>
<protein>
    <submittedName>
        <fullName evidence="1">FMN-binding negative transcriptional regulator</fullName>
    </submittedName>
</protein>